<gene>
    <name evidence="1" type="ORF">GOTRE_052_00050</name>
</gene>
<dbReference type="Proteomes" id="UP000004881">
    <property type="component" value="Unassembled WGS sequence"/>
</dbReference>
<dbReference type="EMBL" id="BAFD01000052">
    <property type="protein sequence ID" value="GAB43799.1"/>
    <property type="molecule type" value="Genomic_DNA"/>
</dbReference>
<reference evidence="1 2" key="1">
    <citation type="submission" date="2012-02" db="EMBL/GenBank/DDBJ databases">
        <title>Whole genome shotgun sequence of Gordonia terrae NBRC 100016.</title>
        <authorList>
            <person name="Takarada H."/>
            <person name="Hosoyama A."/>
            <person name="Tsuchikane K."/>
            <person name="Katsumata H."/>
            <person name="Yamazaki S."/>
            <person name="Fujita N."/>
        </authorList>
    </citation>
    <scope>NUCLEOTIDE SEQUENCE [LARGE SCALE GENOMIC DNA]</scope>
    <source>
        <strain evidence="1 2">NBRC 100016</strain>
    </source>
</reference>
<organism evidence="1 2">
    <name type="scientific">Gordonia terrae NBRC 100016</name>
    <dbReference type="NCBI Taxonomy" id="1089454"/>
    <lineage>
        <taxon>Bacteria</taxon>
        <taxon>Bacillati</taxon>
        <taxon>Actinomycetota</taxon>
        <taxon>Actinomycetes</taxon>
        <taxon>Mycobacteriales</taxon>
        <taxon>Gordoniaceae</taxon>
        <taxon>Gordonia</taxon>
    </lineage>
</organism>
<evidence type="ECO:0000313" key="1">
    <source>
        <dbReference type="EMBL" id="GAB43799.1"/>
    </source>
</evidence>
<keyword evidence="2" id="KW-1185">Reference proteome</keyword>
<evidence type="ECO:0000313" key="2">
    <source>
        <dbReference type="Proteomes" id="UP000004881"/>
    </source>
</evidence>
<protein>
    <recommendedName>
        <fullName evidence="3">DUF5318 domain-containing protein</fullName>
    </recommendedName>
</protein>
<evidence type="ECO:0008006" key="3">
    <source>
        <dbReference type="Google" id="ProtNLM"/>
    </source>
</evidence>
<proteinExistence type="predicted"/>
<name>A0ABQ0HD30_9ACTN</name>
<sequence length="163" mass="18028">MTDISGRARAGFRGLLAGPVAPTPRQRPRTLKTVQRQIVDYALQRRARLSSVHAGRTAVAEVCDASPYLLRAAKFHGRPSTTMCPICRKEQVTLVSWVFGERLGQVSGSARSNEEIARLATTAEEFSVHVVEVCRTCSWNHLVQSYVAGLPPQSTRRSRRVAK</sequence>
<comment type="caution">
    <text evidence="1">The sequence shown here is derived from an EMBL/GenBank/DDBJ whole genome shotgun (WGS) entry which is preliminary data.</text>
</comment>
<accession>A0ABQ0HD30</accession>
<dbReference type="InterPro" id="IPR035169">
    <property type="entry name" value="DUF5318"/>
</dbReference>
<dbReference type="Pfam" id="PF17249">
    <property type="entry name" value="DUF5318"/>
    <property type="match status" value="1"/>
</dbReference>